<dbReference type="GO" id="GO:0006355">
    <property type="term" value="P:regulation of DNA-templated transcription"/>
    <property type="evidence" value="ECO:0007669"/>
    <property type="project" value="UniProtKB-UniRule"/>
</dbReference>
<gene>
    <name evidence="4 6" type="primary">birA</name>
    <name evidence="6" type="ORF">PAESOLCIP111_01374</name>
</gene>
<evidence type="ECO:0000256" key="1">
    <source>
        <dbReference type="ARBA" id="ARBA00022598"/>
    </source>
</evidence>
<dbReference type="Pfam" id="PF08279">
    <property type="entry name" value="HTH_11"/>
    <property type="match status" value="1"/>
</dbReference>
<comment type="function">
    <text evidence="4">Acts both as a biotin--[acetyl-CoA-carboxylase] ligase and a repressor.</text>
</comment>
<feature type="DNA-binding region" description="H-T-H motif" evidence="4">
    <location>
        <begin position="21"/>
        <end position="40"/>
    </location>
</feature>
<accession>A0A916NP07</accession>
<dbReference type="Pfam" id="PF03099">
    <property type="entry name" value="BPL_LplA_LipB"/>
    <property type="match status" value="1"/>
</dbReference>
<dbReference type="EC" id="6.3.4.15" evidence="4"/>
<dbReference type="AlphaFoldDB" id="A0A916NP07"/>
<keyword evidence="4" id="KW-0804">Transcription</keyword>
<dbReference type="EMBL" id="CAJVAS010000004">
    <property type="protein sequence ID" value="CAG7611405.1"/>
    <property type="molecule type" value="Genomic_DNA"/>
</dbReference>
<dbReference type="PANTHER" id="PTHR12835:SF5">
    <property type="entry name" value="BIOTIN--PROTEIN LIGASE"/>
    <property type="match status" value="1"/>
</dbReference>
<evidence type="ECO:0000313" key="6">
    <source>
        <dbReference type="EMBL" id="CAG7611405.1"/>
    </source>
</evidence>
<comment type="catalytic activity">
    <reaction evidence="4">
        <text>biotin + L-lysyl-[protein] + ATP = N(6)-biotinyl-L-lysyl-[protein] + AMP + diphosphate + H(+)</text>
        <dbReference type="Rhea" id="RHEA:11756"/>
        <dbReference type="Rhea" id="RHEA-COMP:9752"/>
        <dbReference type="Rhea" id="RHEA-COMP:10505"/>
        <dbReference type="ChEBI" id="CHEBI:15378"/>
        <dbReference type="ChEBI" id="CHEBI:29969"/>
        <dbReference type="ChEBI" id="CHEBI:30616"/>
        <dbReference type="ChEBI" id="CHEBI:33019"/>
        <dbReference type="ChEBI" id="CHEBI:57586"/>
        <dbReference type="ChEBI" id="CHEBI:83144"/>
        <dbReference type="ChEBI" id="CHEBI:456215"/>
        <dbReference type="EC" id="6.3.4.15"/>
    </reaction>
</comment>
<keyword evidence="2 4" id="KW-0238">DNA-binding</keyword>
<keyword evidence="7" id="KW-1185">Reference proteome</keyword>
<keyword evidence="4" id="KW-0067">ATP-binding</keyword>
<dbReference type="CDD" id="cd16442">
    <property type="entry name" value="BPL"/>
    <property type="match status" value="1"/>
</dbReference>
<dbReference type="HAMAP" id="MF_00978">
    <property type="entry name" value="Bifunct_BirA"/>
    <property type="match status" value="1"/>
</dbReference>
<comment type="similarity">
    <text evidence="4">Belongs to the biotin--protein ligase family.</text>
</comment>
<dbReference type="PROSITE" id="PS51733">
    <property type="entry name" value="BPL_LPL_CATALYTIC"/>
    <property type="match status" value="1"/>
</dbReference>
<sequence length="324" mass="36181">MSMNQRILELFEQSDGAFLSGEEISGQLNISRTAVWKHIERLREQGYQFEAVPRKGYRLTAKPVKLDLARVVTGLETASFGRHLKYYDEVESTQTVAHGLVQEGAQEGTLVLAEQQNAGRGRMGRKWHSPKGKGIWMSLILKPGIPLQMTPQLTLLFAVALCRTIRGYLGLEAGIKWPNDLLIRGRKVSGILLESNAEDERLLHVIAGVGISVNLEPQDYPEELKEIATSLAIEAGHPIDREALLCRFLRDLEQLYALYREQGFAPIRTLWEAQSVSLHRPIRVQTAQGAVEGTAESIDESGALLIRLQDGSLQKLYSGVVEFR</sequence>
<dbReference type="InterPro" id="IPR003142">
    <property type="entry name" value="BPL_C"/>
</dbReference>
<feature type="binding site" evidence="4">
    <location>
        <position position="116"/>
    </location>
    <ligand>
        <name>biotin</name>
        <dbReference type="ChEBI" id="CHEBI:57586"/>
    </ligand>
</feature>
<dbReference type="InterPro" id="IPR011991">
    <property type="entry name" value="ArsR-like_HTH"/>
</dbReference>
<dbReference type="NCBIfam" id="TIGR00121">
    <property type="entry name" value="birA_ligase"/>
    <property type="match status" value="1"/>
</dbReference>
<reference evidence="6" key="1">
    <citation type="submission" date="2021-06" db="EMBL/GenBank/DDBJ databases">
        <authorList>
            <person name="Criscuolo A."/>
        </authorList>
    </citation>
    <scope>NUCLEOTIDE SEQUENCE</scope>
    <source>
        <strain evidence="6">CIP111600</strain>
    </source>
</reference>
<dbReference type="InterPro" id="IPR004143">
    <property type="entry name" value="BPL_LPL_catalytic"/>
</dbReference>
<feature type="binding site" evidence="4">
    <location>
        <position position="187"/>
    </location>
    <ligand>
        <name>biotin</name>
        <dbReference type="ChEBI" id="CHEBI:57586"/>
    </ligand>
</feature>
<evidence type="ECO:0000259" key="5">
    <source>
        <dbReference type="PROSITE" id="PS51733"/>
    </source>
</evidence>
<proteinExistence type="inferred from homology"/>
<dbReference type="GO" id="GO:0005737">
    <property type="term" value="C:cytoplasm"/>
    <property type="evidence" value="ECO:0007669"/>
    <property type="project" value="TreeGrafter"/>
</dbReference>
<evidence type="ECO:0000313" key="7">
    <source>
        <dbReference type="Proteomes" id="UP000693672"/>
    </source>
</evidence>
<name>A0A916NP07_9BACL</name>
<comment type="caution">
    <text evidence="4">Lacks conserved residue(s) required for the propagation of feature annotation.</text>
</comment>
<dbReference type="InterPro" id="IPR004408">
    <property type="entry name" value="Biotin_CoA_COase_ligase"/>
</dbReference>
<dbReference type="GO" id="GO:0004077">
    <property type="term" value="F:biotin--[biotin carboxyl-carrier protein] ligase activity"/>
    <property type="evidence" value="ECO:0007669"/>
    <property type="project" value="UniProtKB-UniRule"/>
</dbReference>
<dbReference type="GO" id="GO:0003677">
    <property type="term" value="F:DNA binding"/>
    <property type="evidence" value="ECO:0007669"/>
    <property type="project" value="UniProtKB-UniRule"/>
</dbReference>
<dbReference type="InterPro" id="IPR030855">
    <property type="entry name" value="Bifunct_BirA"/>
</dbReference>
<evidence type="ECO:0000256" key="4">
    <source>
        <dbReference type="HAMAP-Rule" id="MF_00978"/>
    </source>
</evidence>
<keyword evidence="3 4" id="KW-0092">Biotin</keyword>
<protein>
    <recommendedName>
        <fullName evidence="4">Bifunctional ligase/repressor BirA</fullName>
    </recommendedName>
    <alternativeName>
        <fullName evidence="4">Biotin--[acetyl-CoA-carboxylase] ligase</fullName>
        <ecNumber evidence="4">6.3.4.15</ecNumber>
    </alternativeName>
    <alternativeName>
        <fullName evidence="4">Biotin--protein ligase</fullName>
    </alternativeName>
    <alternativeName>
        <fullName evidence="4">Biotin-[acetyl-CoA carboxylase] synthetase</fullName>
    </alternativeName>
</protein>
<keyword evidence="1 4" id="KW-0436">Ligase</keyword>
<dbReference type="CDD" id="cd00090">
    <property type="entry name" value="HTH_ARSR"/>
    <property type="match status" value="1"/>
</dbReference>
<dbReference type="PANTHER" id="PTHR12835">
    <property type="entry name" value="BIOTIN PROTEIN LIGASE"/>
    <property type="match status" value="1"/>
</dbReference>
<dbReference type="Proteomes" id="UP000693672">
    <property type="component" value="Unassembled WGS sequence"/>
</dbReference>
<evidence type="ECO:0000256" key="2">
    <source>
        <dbReference type="ARBA" id="ARBA00023125"/>
    </source>
</evidence>
<comment type="caution">
    <text evidence="6">The sequence shown here is derived from an EMBL/GenBank/DDBJ whole genome shotgun (WGS) entry which is preliminary data.</text>
</comment>
<dbReference type="Pfam" id="PF02237">
    <property type="entry name" value="BPL_C"/>
    <property type="match status" value="1"/>
</dbReference>
<organism evidence="6 7">
    <name type="scientific">Paenibacillus solanacearum</name>
    <dbReference type="NCBI Taxonomy" id="2048548"/>
    <lineage>
        <taxon>Bacteria</taxon>
        <taxon>Bacillati</taxon>
        <taxon>Bacillota</taxon>
        <taxon>Bacilli</taxon>
        <taxon>Bacillales</taxon>
        <taxon>Paenibacillaceae</taxon>
        <taxon>Paenibacillus</taxon>
    </lineage>
</organism>
<dbReference type="GO" id="GO:0005524">
    <property type="term" value="F:ATP binding"/>
    <property type="evidence" value="ECO:0007669"/>
    <property type="project" value="UniProtKB-UniRule"/>
</dbReference>
<keyword evidence="4" id="KW-0678">Repressor</keyword>
<dbReference type="GO" id="GO:0010467">
    <property type="term" value="P:gene expression"/>
    <property type="evidence" value="ECO:0007669"/>
    <property type="project" value="UniProtKB-ARBA"/>
</dbReference>
<evidence type="ECO:0000256" key="3">
    <source>
        <dbReference type="ARBA" id="ARBA00023267"/>
    </source>
</evidence>
<keyword evidence="4" id="KW-0805">Transcription regulation</keyword>
<keyword evidence="4" id="KW-0547">Nucleotide-binding</keyword>
<feature type="domain" description="BPL/LPL catalytic" evidence="5">
    <location>
        <begin position="79"/>
        <end position="260"/>
    </location>
</feature>
<feature type="binding site" evidence="4">
    <location>
        <begin position="120"/>
        <end position="122"/>
    </location>
    <ligand>
        <name>biotin</name>
        <dbReference type="ChEBI" id="CHEBI:57586"/>
    </ligand>
</feature>
<dbReference type="InterPro" id="IPR013196">
    <property type="entry name" value="HTH_11"/>
</dbReference>